<dbReference type="GO" id="GO:0008061">
    <property type="term" value="F:chitin binding"/>
    <property type="evidence" value="ECO:0007669"/>
    <property type="project" value="UniProtKB-KW"/>
</dbReference>
<keyword evidence="4" id="KW-0732">Signal</keyword>
<dbReference type="EMBL" id="WIWV01000008">
    <property type="protein sequence ID" value="KAF7719105.1"/>
    <property type="molecule type" value="Genomic_DNA"/>
</dbReference>
<feature type="domain" description="LysM" evidence="5">
    <location>
        <begin position="415"/>
        <end position="461"/>
    </location>
</feature>
<evidence type="ECO:0000313" key="7">
    <source>
        <dbReference type="Proteomes" id="UP000631181"/>
    </source>
</evidence>
<proteinExistence type="predicted"/>
<dbReference type="Pfam" id="PF01476">
    <property type="entry name" value="LysM"/>
    <property type="match status" value="1"/>
</dbReference>
<dbReference type="Gene3D" id="3.10.350.10">
    <property type="entry name" value="LysM domain"/>
    <property type="match status" value="1"/>
</dbReference>
<dbReference type="Gene3D" id="1.10.530.10">
    <property type="match status" value="1"/>
</dbReference>
<evidence type="ECO:0000313" key="6">
    <source>
        <dbReference type="EMBL" id="KAF7719105.1"/>
    </source>
</evidence>
<evidence type="ECO:0000256" key="2">
    <source>
        <dbReference type="ARBA" id="ARBA00023026"/>
    </source>
</evidence>
<evidence type="ECO:0000256" key="4">
    <source>
        <dbReference type="SAM" id="SignalP"/>
    </source>
</evidence>
<dbReference type="InterPro" id="IPR036779">
    <property type="entry name" value="LysM_dom_sf"/>
</dbReference>
<feature type="compositionally biased region" description="Low complexity" evidence="3">
    <location>
        <begin position="273"/>
        <end position="284"/>
    </location>
</feature>
<feature type="compositionally biased region" description="Polar residues" evidence="3">
    <location>
        <begin position="337"/>
        <end position="349"/>
    </location>
</feature>
<evidence type="ECO:0000256" key="1">
    <source>
        <dbReference type="ARBA" id="ARBA00022669"/>
    </source>
</evidence>
<dbReference type="PANTHER" id="PTHR34997:SF1">
    <property type="entry name" value="PEPTIDOGLYCAN-BINDING LYSIN DOMAIN"/>
    <property type="match status" value="1"/>
</dbReference>
<dbReference type="InterPro" id="IPR052210">
    <property type="entry name" value="LysM1-like"/>
</dbReference>
<dbReference type="Proteomes" id="UP000631181">
    <property type="component" value="Unassembled WGS sequence"/>
</dbReference>
<name>A0A8J8WLT1_9EURO</name>
<dbReference type="InterPro" id="IPR018392">
    <property type="entry name" value="LysM"/>
</dbReference>
<dbReference type="OrthoDB" id="1193027at2759"/>
<dbReference type="PROSITE" id="PS51782">
    <property type="entry name" value="LYSM"/>
    <property type="match status" value="1"/>
</dbReference>
<feature type="chain" id="PRO_5035184799" evidence="4">
    <location>
        <begin position="19"/>
        <end position="463"/>
    </location>
</feature>
<dbReference type="PANTHER" id="PTHR34997">
    <property type="entry name" value="AM15"/>
    <property type="match status" value="1"/>
</dbReference>
<feature type="signal peptide" evidence="4">
    <location>
        <begin position="1"/>
        <end position="18"/>
    </location>
</feature>
<feature type="region of interest" description="Disordered" evidence="3">
    <location>
        <begin position="365"/>
        <end position="397"/>
    </location>
</feature>
<keyword evidence="2" id="KW-0843">Virulence</keyword>
<sequence length="463" mass="47158">MFTLPLILAAGSLPLISGAPVAYTHGHSHFHARAADVAQVNEIASSHSLAGRSSNLYASVFGGNGQVSDGWPAMSSWVSSFDDLFEANKAIMGSSCSQWGVADTTESEMADMKSAINKIAGESGVDARFILAIIMQESNGCVRVHTTNNGVVNPGLMQSHNGKGSCNTGINAPENVQNPCPASEIEQMIRDGTMGTADGDGLQQLLAQNGGAQDVTAYYKAARCYNSGSIAANGNLGAGIATHCYASDIANRLLGWAAGTSSCNDNTIGSLTGSNWSGGSSSGSSGSGSGSGSSPSSTTTAAVNPTGVTTILPEPPAATSTSTSTSVAVPTIVPPAGNSNPAPTSDPALTSTVTIAPVPTAPTVSVAPAAPSSISNTISSSAQTSTSSSSSATITTNPTTPEVPFYPYAITTCQKWYSVVEGDYCQKVEQQFGISASELQSWNTGLDDTCTNLWKGYQYCVKA</sequence>
<protein>
    <submittedName>
        <fullName evidence="6">LysM domain-containing protein</fullName>
    </submittedName>
</protein>
<feature type="region of interest" description="Disordered" evidence="3">
    <location>
        <begin position="273"/>
        <end position="350"/>
    </location>
</feature>
<dbReference type="SUPFAM" id="SSF54106">
    <property type="entry name" value="LysM domain"/>
    <property type="match status" value="1"/>
</dbReference>
<evidence type="ECO:0000259" key="5">
    <source>
        <dbReference type="PROSITE" id="PS51782"/>
    </source>
</evidence>
<reference evidence="6" key="1">
    <citation type="journal article" date="2020" name="Front. Microbiol.">
        <title>Gene regulatory networks of Penicillium echinulatum 2HH and Penicillium oxalicum 114-2 inferred by a computational biology approach.</title>
        <authorList>
            <person name="Lenz A.R."/>
            <person name="Galan-Vasquez E."/>
            <person name="Balbinot E."/>
            <person name="De Abreu F.P."/>
            <person name="De Oliveira N.S."/>
            <person name="Da Rosa L.O."/>
            <person name="De Avila E Silva S."/>
            <person name="Camassola M."/>
            <person name="Dillon A.J.P."/>
            <person name="Perez-Rueda E."/>
        </authorList>
    </citation>
    <scope>NUCLEOTIDE SEQUENCE</scope>
    <source>
        <strain evidence="6">S1M29</strain>
    </source>
</reference>
<keyword evidence="1" id="KW-0147">Chitin-binding</keyword>
<comment type="caution">
    <text evidence="6">The sequence shown here is derived from an EMBL/GenBank/DDBJ whole genome shotgun (WGS) entry which is preliminary data.</text>
</comment>
<evidence type="ECO:0000256" key="3">
    <source>
        <dbReference type="SAM" id="MobiDB-lite"/>
    </source>
</evidence>
<dbReference type="CDD" id="cd00118">
    <property type="entry name" value="LysM"/>
    <property type="match status" value="1"/>
</dbReference>
<dbReference type="AlphaFoldDB" id="A0A8J8WLT1"/>
<feature type="compositionally biased region" description="Low complexity" evidence="3">
    <location>
        <begin position="317"/>
        <end position="336"/>
    </location>
</feature>
<dbReference type="SMART" id="SM00257">
    <property type="entry name" value="LysM"/>
    <property type="match status" value="1"/>
</dbReference>
<gene>
    <name evidence="6" type="ORF">PECM_008030</name>
</gene>
<organism evidence="6 7">
    <name type="scientific">Penicillium ucsense</name>
    <dbReference type="NCBI Taxonomy" id="2839758"/>
    <lineage>
        <taxon>Eukaryota</taxon>
        <taxon>Fungi</taxon>
        <taxon>Dikarya</taxon>
        <taxon>Ascomycota</taxon>
        <taxon>Pezizomycotina</taxon>
        <taxon>Eurotiomycetes</taxon>
        <taxon>Eurotiomycetidae</taxon>
        <taxon>Eurotiales</taxon>
        <taxon>Aspergillaceae</taxon>
        <taxon>Penicillium</taxon>
    </lineage>
</organism>
<dbReference type="InterPro" id="IPR023346">
    <property type="entry name" value="Lysozyme-like_dom_sf"/>
</dbReference>
<dbReference type="SUPFAM" id="SSF53955">
    <property type="entry name" value="Lysozyme-like"/>
    <property type="match status" value="1"/>
</dbReference>
<keyword evidence="7" id="KW-1185">Reference proteome</keyword>
<accession>A0A8J8WLT1</accession>